<dbReference type="Pfam" id="PF08385">
    <property type="entry name" value="DHC_N1"/>
    <property type="match status" value="2"/>
</dbReference>
<dbReference type="InterPro" id="IPR035706">
    <property type="entry name" value="AAA_9"/>
</dbReference>
<dbReference type="GO" id="GO:0007018">
    <property type="term" value="P:microtubule-based movement"/>
    <property type="evidence" value="ECO:0007669"/>
    <property type="project" value="InterPro"/>
</dbReference>
<keyword evidence="12" id="KW-0206">Cytoskeleton</keyword>
<dbReference type="GO" id="GO:0097729">
    <property type="term" value="C:9+2 motile cilium"/>
    <property type="evidence" value="ECO:0007669"/>
    <property type="project" value="UniProtKB-ARBA"/>
</dbReference>
<dbReference type="Proteomes" id="UP000002852">
    <property type="component" value="Unassembled WGS sequence"/>
</dbReference>
<evidence type="ECO:0000256" key="6">
    <source>
        <dbReference type="ARBA" id="ARBA00022741"/>
    </source>
</evidence>
<feature type="domain" description="AAA+ ATPase" evidence="20">
    <location>
        <begin position="2637"/>
        <end position="2775"/>
    </location>
</feature>
<dbReference type="STRING" id="8083.ENSXMAP00000019258"/>
<keyword evidence="6" id="KW-0547">Nucleotide-binding</keyword>
<comment type="subcellular location">
    <subcellularLocation>
        <location evidence="1">Cytoplasm</location>
        <location evidence="1">Cytoskeleton</location>
        <location evidence="1">Cilium axoneme</location>
    </subcellularLocation>
</comment>
<feature type="domain" description="AAA+ ATPase" evidence="20">
    <location>
        <begin position="2336"/>
        <end position="2481"/>
    </location>
</feature>
<dbReference type="InterPro" id="IPR024317">
    <property type="entry name" value="Dynein_heavy_chain_D4_dom"/>
</dbReference>
<dbReference type="Ensembl" id="ENSXMAT00000019286.2">
    <property type="protein sequence ID" value="ENSXMAP00000019258.2"/>
    <property type="gene ID" value="ENSXMAG00000019208.2"/>
</dbReference>
<dbReference type="Pfam" id="PF08393">
    <property type="entry name" value="DHC_N2"/>
    <property type="match status" value="1"/>
</dbReference>
<evidence type="ECO:0000256" key="17">
    <source>
        <dbReference type="ARBA" id="ARBA00082501"/>
    </source>
</evidence>
<evidence type="ECO:0000256" key="19">
    <source>
        <dbReference type="SAM" id="Coils"/>
    </source>
</evidence>
<keyword evidence="9 19" id="KW-0175">Coiled coil</keyword>
<dbReference type="PANTHER" id="PTHR45703:SF12">
    <property type="entry name" value="DYNEIN AXONEMAL HEAVY CHAIN 11"/>
    <property type="match status" value="1"/>
</dbReference>
<name>M4AXR3_XIPMA</name>
<dbReference type="FunFam" id="3.40.50.300:FF:000411">
    <property type="entry name" value="dynein heavy chain 17, axonemal"/>
    <property type="match status" value="1"/>
</dbReference>
<keyword evidence="22" id="KW-1185">Reference proteome</keyword>
<evidence type="ECO:0000259" key="20">
    <source>
        <dbReference type="SMART" id="SM00382"/>
    </source>
</evidence>
<dbReference type="FunFam" id="1.10.472.130:FF:000001">
    <property type="entry name" value="Dynein, axonemal, heavy chain 9"/>
    <property type="match status" value="1"/>
</dbReference>
<dbReference type="InterPro" id="IPR042219">
    <property type="entry name" value="AAA_lid_11_sf"/>
</dbReference>
<dbReference type="FunFam" id="1.20.920.20:FF:000003">
    <property type="entry name" value="Dynein axonemal heavy chain 17"/>
    <property type="match status" value="1"/>
</dbReference>
<evidence type="ECO:0000256" key="10">
    <source>
        <dbReference type="ARBA" id="ARBA00023069"/>
    </source>
</evidence>
<feature type="domain" description="AAA+ ATPase" evidence="20">
    <location>
        <begin position="1731"/>
        <end position="1867"/>
    </location>
</feature>
<keyword evidence="7" id="KW-0067">ATP-binding</keyword>
<comment type="subunit">
    <text evidence="15">Consists of at least two heavy chains and a number of intermediate and light chains. Interacts with CFAP45.</text>
</comment>
<evidence type="ECO:0000256" key="9">
    <source>
        <dbReference type="ARBA" id="ARBA00023054"/>
    </source>
</evidence>
<dbReference type="GO" id="GO:0005874">
    <property type="term" value="C:microtubule"/>
    <property type="evidence" value="ECO:0007669"/>
    <property type="project" value="UniProtKB-KW"/>
</dbReference>
<comment type="function">
    <text evidence="14">Force generating protein of respiratory cilia. Produces force towards the minus ends of microtubules. Dynein has ATPase activity; the force-producing power stroke is thought to occur on release of ADP.</text>
</comment>
<dbReference type="InterPro" id="IPR042228">
    <property type="entry name" value="Dynein_linker_3"/>
</dbReference>
<dbReference type="Gene3D" id="3.40.50.300">
    <property type="entry name" value="P-loop containing nucleotide triphosphate hydrolases"/>
    <property type="match status" value="6"/>
</dbReference>
<dbReference type="InterPro" id="IPR041228">
    <property type="entry name" value="Dynein_C"/>
</dbReference>
<reference evidence="22" key="2">
    <citation type="journal article" date="2013" name="Nat. Genet.">
        <title>The genome of the platyfish, Xiphophorus maculatus, provides insights into evolutionary adaptation and several complex traits.</title>
        <authorList>
            <person name="Schartl M."/>
            <person name="Walter R.B."/>
            <person name="Shen Y."/>
            <person name="Garcia T."/>
            <person name="Catchen J."/>
            <person name="Amores A."/>
            <person name="Braasch I."/>
            <person name="Chalopin D."/>
            <person name="Volff J.N."/>
            <person name="Lesch K.P."/>
            <person name="Bisazza A."/>
            <person name="Minx P."/>
            <person name="Hillier L."/>
            <person name="Wilson R.K."/>
            <person name="Fuerstenberg S."/>
            <person name="Boore J."/>
            <person name="Searle S."/>
            <person name="Postlethwait J.H."/>
            <person name="Warren W.C."/>
        </authorList>
    </citation>
    <scope>NUCLEOTIDE SEQUENCE [LARGE SCALE GENOMIC DNA]</scope>
    <source>
        <strain evidence="22">JP 163 A</strain>
    </source>
</reference>
<evidence type="ECO:0000256" key="5">
    <source>
        <dbReference type="ARBA" id="ARBA00022737"/>
    </source>
</evidence>
<evidence type="ECO:0000256" key="14">
    <source>
        <dbReference type="ARBA" id="ARBA00056255"/>
    </source>
</evidence>
<dbReference type="InterPro" id="IPR027417">
    <property type="entry name" value="P-loop_NTPase"/>
</dbReference>
<dbReference type="Gene3D" id="3.10.490.20">
    <property type="match status" value="1"/>
</dbReference>
<dbReference type="Pfam" id="PF12775">
    <property type="entry name" value="AAA_7"/>
    <property type="match status" value="1"/>
</dbReference>
<feature type="domain" description="AAA+ ATPase" evidence="20">
    <location>
        <begin position="2009"/>
        <end position="2158"/>
    </location>
</feature>
<dbReference type="InterPro" id="IPR042222">
    <property type="entry name" value="Dynein_2_N"/>
</dbReference>
<dbReference type="FunFam" id="1.10.8.710:FF:000002">
    <property type="entry name" value="dynein heavy chain 17, axonemal"/>
    <property type="match status" value="1"/>
</dbReference>
<keyword evidence="13" id="KW-0966">Cell projection</keyword>
<dbReference type="Gene3D" id="1.10.287.2620">
    <property type="match status" value="1"/>
</dbReference>
<sequence>MAEAGSTSRGNSGGMTTGVAGGVRVLQESSLKTGVVLSDERVDFLREQAFCVLRVKTDKWNRFIAAEENQKIILDFLDHIWTNRLLLFTGPAVHVLKTVHVSIQVLVCVLSNGLNHEDWPRVVSDDIHHHLERLRSKVVTLRGHAEGRTLLPLPLCVERQLELSKNIYNTTPNLLNPTGWPLDHGLLYSIETLIVQWSGQIWNVLKKDSGMLLLQGDHPGPNVELQFWATHRENLLGIQSQQIMEILRRVKSSYYSAFKDVCVKVNKAVLEAEDIDLYLRPLRRQISNLEERSFPQVEPLLPPLFHTLCLIWSHSKYYCTPQRMVVLLQEFCNLIIEKAFAYLIPEELFKMELEEGMERVQISISVLRSFKNLFHIYRQQIPTYYKHEKDIKLWDFPATLVFKRSDCTLERLLMIEDIFATALDFLKLEKVELGGSRGKILSEMVFSMSEEFHDHWRSLRESKYDPFDYTNDNFVCHHRRFVEQNKDFDQRLGTVLNLAFHHSKNLNSVFKLLKIFGSLLERPRIQELFSPNYNVLLALFNQEIDHCHFILDQHREKVRVVPFLFHRPVGSADADEVLKKCEHALEILEKHDEELLTEWTEGLEDICQLHLKEPLLTLDSDTGYFQVNFSPAVSTNNSNALSINKMTQWYNKLKSTILAVELGLVKDEMDGVGQHLEPALKELTWAQDDLWDFIQTTQQSISSRVQNSKANVEAIQALMVKFSSRAFITRKSRDSSLLNISNIEDSVSKQQALISSTGEQIHKLLLENQSLLGVMDQSGCEWRAYTEYVDRMIVTGFSNAVRCSLQYFVDNTDAAQRITPLFEIKLILNSSEMTFDPSLDLSHDGNFYDIVDKMVTNIASMGSFILRVAKHKQMDNYQSVFQNIFNPINTNDFYRYLWTDDRSEFMRQFLLYGHVLSTEEAELYADYELKKNPPTLENFKDQINLFESLYVRVSKMEDRMVFCGWLQLDICPFKHTLMNVIKKWSWMFKEHLLNHVNQSVKELSHFMEDTAGGLSTKVSDGDYAELVSIMGHLMAIRDRQLSNEQHFKPLKSTAELLKSYGQQLPESVYTQLEELPEKWKSVRKIAFTVKHEVAPLQSNEVSVIRRKCVRFEVKQLEFRERFRTESIFKINVEEPYDLIDKSVAGIEMEMKNLQDTADLFEVSFPEYKQLRQCRSDIILVKAVWDMIIFVKTSIKEWTKTPWTEINVELMDMELRRFAKEMKMLDKEVRAWDVYLGLESTVKNLLTSLRAVNELQNSAIRERHWQQLMNTTGVRFVMGEGTTLGDLLELQLHRVEDEVKNIVDKAVKEMGIEKVLAEITQTWSVMSLSYETHNSTGTPLLKADENLIETLEDNQVQLQNILMSKYVEYFQSEVSGWQRKLMVADLVISTWMSVQRTWAHLNSIFTNSDDIRCQLANVAELFQGIHTDLQVNTQPNSLETLQQRLSVCEKALAEYLETKRLTFPRFYFVSASDLLEIVSKGTQPKQVTRHLLKLFDNIADLRFKDSDEAGEEDEDGAAVAIGMYSREREYVSFSEPCVCEGQAECWLNALESNMRCTVRKEIQEAVGAYEDKPRDQWLFDYPAQVSLTGSQVWWATDVGIAFERVEEGFETALKDYNKKQITQLNSLIHMLLGDLSPGDRQKIMTICTIDVHARDVVGSLITQKVTNGQAFAWLSQLRHRWDEETGHCCVNICDAQFQFSYEYLGNTNRLVITPLTDRCYITLTQSLHLTMSGAPSGPAGTGKTETTKDLGRSLGIMVYVFNCSEQMDYKSIGNIYKGLAQTGVWGCFDEFNRISVDVLSVVAVQVKTIQDAVRNKKQRFQFLGEEIELKPTVGIFITLNPGYAGRAELPENLKALFRPCAMVIPDFELICEIMLVAEGFIDARLLARKFISLYTLCKELLSKQDHYDWGLRAIKSVLVVAGSLKREERNRPEEQVLMRALRDFNLPKIVTSDVPIFLGLISDLFPQLDVPRKKDPTLENAVRQSVSELRLQAEENFILKVTQLEELLAVRHSVFVVGGPGTGKSQILKTLHRTYSIMKKKSVWTDINPKAVTTDELFGYLHPATREWKDGLFSNTMRELTSVTQDGPKWIVLDGDIDPMWIESLNTVMDDNKVLTLASNERISLSSSMRLLFEISHLRAATPATVSRAGILFVNPQDLGWSSYVASWIDTRQVQSERANLTILFDKYVPYCLEQVRCNLKTITPIPENSMVQTLCSLLDCLLTENNTPPDSPRELYEIYFVFACVWAFGGALFQDHLNDYRTEFSRWWSKEMRAVKFPSQGSVFDYYIDSETKKFTPWSEKMVLFELEPDVPLQTVLVHTPETICLTYFMDLLLQKGKPVMLVGNAGVGKTILVSDKVTKLKEDFMVAKVPFNYYTTSAMLQRVLEKPLEKKAGRKFAPPTAKRLIYFIDDLNMPEVDAYGTVQPHTLIRQHLDYSHWYDRQRLVLKEIHNCQYITCMNPTAGSFSINPRLQRHFAVFAVHFPGADALATIFSSILSAHFLQGGFSFGVSRSVGTLIQAAICLHQKISQNFLPTAIQNNVHRHFILYQIFYSDKLMEEKDVELFNKILLDTGKRYFERIFKQLCCFLDCQASDWEKLQKTLADALEHYNELHAVMDLVLFEEAIQHICRISRILEAPYGNALLVGVGGSGKQSLCRLAAFLSSLEVFQITLRKGYGINDLKSDIAALYIKVGVKNIGTVFLHTDAQIPDERFLVLINDMLASGDIPDLFNDEEVDMIVASIRMELRGLGLTDSRDNCWIFFIERIRRQLKVVLCFSPVGFTLRTRARKFPALVNCTAIDWFHPWPQLALQSVSTTFIDKIPGLEPEIRVSISDFISYAHTSVNEVSVKYQQNEKHFNYTTPKSFLEFMKLYDSLLGKKRRELSQKMDRLENGLQKLKNTASQVEDLKAKLAVQEVELWQRNSDIEALIAKIGQQTDKLNQERAVADAEEQKVEAIQASVTKQQQETEDDLAKAEPALQAANTALNTLNRVLNLTELRTFPNPPAIVTNVSAAVLVLLSPQGRIPKDRSWKASKTVMSKIDDFLQALVNFDKEHIPEATVRCVRDDYLKDPEFNPEFVRQKSSAAAGLCAWVINIIHFHEVSCEVEMKRMCLSQANADLVEAAEKLEVIRKKLSELDGNLETLTTAFEKATAEKLRFQEEVNRTNKTIELANRLVKGLESENVRWAHSVAQYHEQEETLCGDVLLTAAFISYAGSFSKKYRQELLDNLWMPFLRSQKVPIPMAGGLDPVLMLTDDATVAQWNNEGLPGDKMSTQNATILINCERWPLLIDPQLQGIKWIKSRYGNSLKVVSLGQRGYVDVIEQAVVAGDTVLIENLEETIDPVIDPLLGRHTIKKGSCIKVGDKECFFHPGFRLILHTKLANPHYKPEIQAQTTLINFTVTRDGLEDQLLAQVVNQERPDLEQLKSELTLQQNMFKIELKLLEDELLTRLSAAESNFLGDNVLVEKLETTKHTAAEIEMKVLEAKVNEVKINEAREHYRPVAVRASLLYFIMNDLNKINPMYQFSLKAFNIVFHKAVEIAEACEDVKSRVNTLIECVTYSTFNYISRGLFERDKLTFTAQLTFQLLLMSKEIDVRELDFLLRFNIDHNYVSPLDFLSNSAWSAIKVMSFTDEFRGLDRDIEGSPKRWKKLVESECPEKEKFPQEWKGKSSLQKLIMMRALRPDRMTYALRNFVEEKLGVKYTEGRKSEFAKSFRESGPAFPVFFILSPGVDPLKDVESLGRKLGFTIDLGKLHNVSLGQGQESVAEIAMEKAAMEGHWVILQNIHLVARWLGKLEKLLECCCEDSHPDYRVFMSAEPTSTPQEHIIPQGILENAIKITNEPPTGMHANLHAALDNFDQDILDQCSREQEFKTILFSLCYFHACVAERRKFGPQGWNRKYPFNTGDLTISVNVLYNYLEANAQVPWEDLRYLFGEIMYGGHITDDWDRRLCRTYLEEYMQPNQFDRKLSLAPGFVVPSNLDYQGYHEFIDEMLPHESPVHYGLHPNAEIEFLTVTSDNLFHTLLELQSPDAVMGEGASQTLEEKVKTILDEILEKLPEEYNMSDITSKTAERTPYILVCFQECERMNMLIFEIRRSLKELDLGLKGELAISSEMEKLQTTLFFDNVPDTWTKLAYPSTYGLAVWYNDVMQRCKELDSWTQDLSLPSVVWLAGLFNPQSFLTAVMQSLARKNEWPLDKVNLTVDVTKKYKEEFNQPAREGAYVYGLYMEGARWDTQTGVIAEARLKELTPAMPVISVRAVPNDRQETRNIYECPLYKTKIRGPTYVWTFSLKTRERPAKWVLAGVALLLSV</sequence>
<dbReference type="InterPro" id="IPR043157">
    <property type="entry name" value="Dynein_AAA1S"/>
</dbReference>
<dbReference type="GO" id="GO:0008569">
    <property type="term" value="F:minus-end-directed microtubule motor activity"/>
    <property type="evidence" value="ECO:0007669"/>
    <property type="project" value="InterPro"/>
</dbReference>
<evidence type="ECO:0000256" key="11">
    <source>
        <dbReference type="ARBA" id="ARBA00023175"/>
    </source>
</evidence>
<organism evidence="21 22">
    <name type="scientific">Xiphophorus maculatus</name>
    <name type="common">Southern platyfish</name>
    <name type="synonym">Platypoecilus maculatus</name>
    <dbReference type="NCBI Taxonomy" id="8083"/>
    <lineage>
        <taxon>Eukaryota</taxon>
        <taxon>Metazoa</taxon>
        <taxon>Chordata</taxon>
        <taxon>Craniata</taxon>
        <taxon>Vertebrata</taxon>
        <taxon>Euteleostomi</taxon>
        <taxon>Actinopterygii</taxon>
        <taxon>Neopterygii</taxon>
        <taxon>Teleostei</taxon>
        <taxon>Neoteleostei</taxon>
        <taxon>Acanthomorphata</taxon>
        <taxon>Ovalentaria</taxon>
        <taxon>Atherinomorphae</taxon>
        <taxon>Cyprinodontiformes</taxon>
        <taxon>Poeciliidae</taxon>
        <taxon>Poeciliinae</taxon>
        <taxon>Xiphophorus</taxon>
    </lineage>
</organism>
<dbReference type="HOGENOM" id="CLU_000038_3_1_1"/>
<keyword evidence="4" id="KW-0493">Microtubule</keyword>
<dbReference type="Gene3D" id="1.20.920.30">
    <property type="match status" value="1"/>
</dbReference>
<dbReference type="GO" id="GO:0045505">
    <property type="term" value="F:dynein intermediate chain binding"/>
    <property type="evidence" value="ECO:0007669"/>
    <property type="project" value="InterPro"/>
</dbReference>
<dbReference type="Pfam" id="PF12780">
    <property type="entry name" value="AAA_8"/>
    <property type="match status" value="1"/>
</dbReference>
<dbReference type="Pfam" id="PF17852">
    <property type="entry name" value="Dynein_AAA_lid"/>
    <property type="match status" value="1"/>
</dbReference>
<dbReference type="FunFam" id="3.10.490.20:FF:000002">
    <property type="entry name" value="Dynein axonemal heavy chain 17"/>
    <property type="match status" value="1"/>
</dbReference>
<dbReference type="OMA" id="MREMFNI"/>
<dbReference type="GO" id="GO:0005524">
    <property type="term" value="F:ATP binding"/>
    <property type="evidence" value="ECO:0007669"/>
    <property type="project" value="UniProtKB-KW"/>
</dbReference>
<dbReference type="FunFam" id="3.40.50.300:FF:000945">
    <property type="entry name" value="Dynein axonemal heavy chain 9"/>
    <property type="match status" value="1"/>
</dbReference>
<dbReference type="Gene3D" id="1.20.58.1120">
    <property type="match status" value="1"/>
</dbReference>
<dbReference type="FunFam" id="1.10.287.2620:FF:000004">
    <property type="entry name" value="Dynein axonemal heavy chain 17"/>
    <property type="match status" value="1"/>
</dbReference>
<dbReference type="SUPFAM" id="SSF52540">
    <property type="entry name" value="P-loop containing nucleoside triphosphate hydrolases"/>
    <property type="match status" value="4"/>
</dbReference>
<evidence type="ECO:0000256" key="16">
    <source>
        <dbReference type="ARBA" id="ARBA00069441"/>
    </source>
</evidence>
<feature type="coiled-coil region" evidence="19">
    <location>
        <begin position="3111"/>
        <end position="3180"/>
    </location>
</feature>
<dbReference type="Gene3D" id="1.10.8.710">
    <property type="match status" value="1"/>
</dbReference>
<keyword evidence="11" id="KW-0505">Motor protein</keyword>
<dbReference type="InterPro" id="IPR013602">
    <property type="entry name" value="Dynein_heavy_linker"/>
</dbReference>
<dbReference type="InterPro" id="IPR026983">
    <property type="entry name" value="DHC"/>
</dbReference>
<dbReference type="PANTHER" id="PTHR45703">
    <property type="entry name" value="DYNEIN HEAVY CHAIN"/>
    <property type="match status" value="1"/>
</dbReference>
<reference evidence="21" key="3">
    <citation type="submission" date="2025-08" db="UniProtKB">
        <authorList>
            <consortium name="Ensembl"/>
        </authorList>
    </citation>
    <scope>IDENTIFICATION</scope>
    <source>
        <strain evidence="21">JP 163 A</strain>
    </source>
</reference>
<dbReference type="Pfam" id="PF03028">
    <property type="entry name" value="Dynein_heavy"/>
    <property type="match status" value="1"/>
</dbReference>
<keyword evidence="10" id="KW-0969">Cilium</keyword>
<dbReference type="InterPro" id="IPR003593">
    <property type="entry name" value="AAA+_ATPase"/>
</dbReference>
<dbReference type="SMART" id="SM00382">
    <property type="entry name" value="AAA"/>
    <property type="match status" value="4"/>
</dbReference>
<evidence type="ECO:0000256" key="7">
    <source>
        <dbReference type="ARBA" id="ARBA00022840"/>
    </source>
</evidence>
<dbReference type="InterPro" id="IPR035699">
    <property type="entry name" value="AAA_6"/>
</dbReference>
<dbReference type="Gene3D" id="3.20.180.20">
    <property type="entry name" value="Dynein heavy chain, N-terminal domain 2"/>
    <property type="match status" value="1"/>
</dbReference>
<dbReference type="InterPro" id="IPR013594">
    <property type="entry name" value="Dynein_heavy_tail"/>
</dbReference>
<reference evidence="21" key="4">
    <citation type="submission" date="2025-09" db="UniProtKB">
        <authorList>
            <consortium name="Ensembl"/>
        </authorList>
    </citation>
    <scope>IDENTIFICATION</scope>
    <source>
        <strain evidence="21">JP 163 A</strain>
    </source>
</reference>
<dbReference type="Pfam" id="PF12774">
    <property type="entry name" value="AAA_6"/>
    <property type="match status" value="1"/>
</dbReference>
<evidence type="ECO:0000313" key="22">
    <source>
        <dbReference type="Proteomes" id="UP000002852"/>
    </source>
</evidence>
<keyword evidence="5" id="KW-0677">Repeat</keyword>
<dbReference type="InterPro" id="IPR043160">
    <property type="entry name" value="Dynein_C_barrel"/>
</dbReference>
<dbReference type="Pfam" id="PF12777">
    <property type="entry name" value="MT"/>
    <property type="match status" value="1"/>
</dbReference>
<dbReference type="FunFam" id="3.40.50.300:FF:000049">
    <property type="entry name" value="Dynein, axonemal, heavy chain 5"/>
    <property type="match status" value="1"/>
</dbReference>
<reference evidence="22" key="1">
    <citation type="submission" date="2012-01" db="EMBL/GenBank/DDBJ databases">
        <authorList>
            <person name="Walter R."/>
            <person name="Schartl M."/>
            <person name="Warren W."/>
        </authorList>
    </citation>
    <scope>NUCLEOTIDE SEQUENCE [LARGE SCALE GENOMIC DNA]</scope>
    <source>
        <strain evidence="22">JP 163 A</strain>
    </source>
</reference>
<dbReference type="FunFam" id="1.10.8.720:FF:000002">
    <property type="entry name" value="Dynein heavy chain 9, axonemal"/>
    <property type="match status" value="1"/>
</dbReference>
<dbReference type="Gene3D" id="1.20.920.20">
    <property type="match status" value="1"/>
</dbReference>
<dbReference type="GeneTree" id="ENSGT00940000154076"/>
<dbReference type="InterPro" id="IPR004273">
    <property type="entry name" value="Dynein_heavy_D6_P-loop"/>
</dbReference>
<dbReference type="Pfam" id="PF18199">
    <property type="entry name" value="Dynein_C"/>
    <property type="match status" value="1"/>
</dbReference>
<feature type="coiled-coil region" evidence="19">
    <location>
        <begin position="2879"/>
        <end position="2965"/>
    </location>
</feature>
<dbReference type="FunFam" id="1.20.58.1120:FF:000002">
    <property type="entry name" value="Dynein heavy chain 9, axonemal"/>
    <property type="match status" value="1"/>
</dbReference>
<dbReference type="FunFam" id="3.40.50.300:FF:000219">
    <property type="entry name" value="Dynein axonemal heavy chain 17"/>
    <property type="match status" value="1"/>
</dbReference>
<evidence type="ECO:0000256" key="8">
    <source>
        <dbReference type="ARBA" id="ARBA00023017"/>
    </source>
</evidence>
<dbReference type="Gene3D" id="1.20.1270.280">
    <property type="match status" value="1"/>
</dbReference>
<comment type="similarity">
    <text evidence="2">Belongs to the dynein heavy chain family.</text>
</comment>
<proteinExistence type="inferred from homology"/>
<evidence type="ECO:0000256" key="13">
    <source>
        <dbReference type="ARBA" id="ARBA00023273"/>
    </source>
</evidence>
<evidence type="ECO:0000256" key="3">
    <source>
        <dbReference type="ARBA" id="ARBA00022490"/>
    </source>
</evidence>
<dbReference type="InParanoid" id="M4AXR3"/>
<keyword evidence="8" id="KW-0243">Dynein</keyword>
<dbReference type="Pfam" id="PF12781">
    <property type="entry name" value="AAA_9"/>
    <property type="match status" value="1"/>
</dbReference>
<dbReference type="InterPro" id="IPR024743">
    <property type="entry name" value="Dynein_HC_stalk"/>
</dbReference>
<dbReference type="Gene3D" id="1.10.8.1220">
    <property type="match status" value="1"/>
</dbReference>
<dbReference type="FunFam" id="1.20.1270.280:FF:000008">
    <property type="entry name" value="Dynein axonemal heavy chain 11"/>
    <property type="match status" value="1"/>
</dbReference>
<evidence type="ECO:0000256" key="2">
    <source>
        <dbReference type="ARBA" id="ARBA00008887"/>
    </source>
</evidence>
<dbReference type="FunFam" id="1.20.140.100:FF:000001">
    <property type="entry name" value="dynein heavy chain 17, axonemal"/>
    <property type="match status" value="1"/>
</dbReference>
<dbReference type="Gene3D" id="1.20.140.100">
    <property type="entry name" value="Dynein heavy chain, N-terminal domain 2"/>
    <property type="match status" value="1"/>
</dbReference>
<evidence type="ECO:0000256" key="18">
    <source>
        <dbReference type="ARBA" id="ARBA00082510"/>
    </source>
</evidence>
<evidence type="ECO:0000256" key="12">
    <source>
        <dbReference type="ARBA" id="ARBA00023212"/>
    </source>
</evidence>
<evidence type="ECO:0000256" key="15">
    <source>
        <dbReference type="ARBA" id="ARBA00062166"/>
    </source>
</evidence>
<dbReference type="GO" id="GO:0005930">
    <property type="term" value="C:axoneme"/>
    <property type="evidence" value="ECO:0007669"/>
    <property type="project" value="UniProtKB-SubCell"/>
</dbReference>
<dbReference type="FunFam" id="1.10.8.1220:FF:000001">
    <property type="entry name" value="Dynein axonemal heavy chain 5"/>
    <property type="match status" value="1"/>
</dbReference>
<dbReference type="Gene3D" id="1.10.8.720">
    <property type="entry name" value="Region D6 of dynein motor"/>
    <property type="match status" value="1"/>
</dbReference>
<accession>M4AXR3</accession>
<dbReference type="Gene3D" id="6.10.140.1060">
    <property type="match status" value="1"/>
</dbReference>
<dbReference type="InterPro" id="IPR041466">
    <property type="entry name" value="Dynein_AAA5_ext"/>
</dbReference>
<evidence type="ECO:0000256" key="4">
    <source>
        <dbReference type="ARBA" id="ARBA00022701"/>
    </source>
</evidence>
<dbReference type="eggNOG" id="KOG3595">
    <property type="taxonomic scope" value="Eukaryota"/>
</dbReference>
<protein>
    <recommendedName>
        <fullName evidence="16">Dynein axonemal heavy chain 11</fullName>
    </recommendedName>
    <alternativeName>
        <fullName evidence="18">Axonemal beta dynein heavy chain 11</fullName>
    </alternativeName>
    <alternativeName>
        <fullName evidence="17">Ciliary dynein heavy chain 11</fullName>
    </alternativeName>
</protein>
<dbReference type="FunFam" id="3.40.50.300:FF:002141">
    <property type="entry name" value="Dynein heavy chain"/>
    <property type="match status" value="1"/>
</dbReference>
<dbReference type="InterPro" id="IPR041658">
    <property type="entry name" value="AAA_lid_11"/>
</dbReference>
<keyword evidence="3" id="KW-0963">Cytoplasm</keyword>
<dbReference type="GO" id="GO:0051959">
    <property type="term" value="F:dynein light intermediate chain binding"/>
    <property type="evidence" value="ECO:0007669"/>
    <property type="project" value="InterPro"/>
</dbReference>
<dbReference type="FunFam" id="3.20.180.20:FF:000001">
    <property type="entry name" value="Dynein axonemal heavy chain 5"/>
    <property type="match status" value="1"/>
</dbReference>
<dbReference type="Pfam" id="PF18198">
    <property type="entry name" value="AAA_lid_11"/>
    <property type="match status" value="1"/>
</dbReference>
<evidence type="ECO:0000313" key="21">
    <source>
        <dbReference type="Ensembl" id="ENSXMAP00000019258.2"/>
    </source>
</evidence>
<dbReference type="GO" id="GO:0030286">
    <property type="term" value="C:dynein complex"/>
    <property type="evidence" value="ECO:0007669"/>
    <property type="project" value="UniProtKB-KW"/>
</dbReference>
<evidence type="ECO:0000256" key="1">
    <source>
        <dbReference type="ARBA" id="ARBA00004430"/>
    </source>
</evidence>